<feature type="transmembrane region" description="Helical" evidence="1">
    <location>
        <begin position="60"/>
        <end position="83"/>
    </location>
</feature>
<comment type="caution">
    <text evidence="3">The sequence shown here is derived from an EMBL/GenBank/DDBJ whole genome shotgun (WGS) entry which is preliminary data.</text>
</comment>
<evidence type="ECO:0000256" key="1">
    <source>
        <dbReference type="SAM" id="Phobius"/>
    </source>
</evidence>
<keyword evidence="1" id="KW-0472">Membrane</keyword>
<dbReference type="EMBL" id="JAUFPT010000075">
    <property type="protein sequence ID" value="MDN3573378.1"/>
    <property type="molecule type" value="Genomic_DNA"/>
</dbReference>
<keyword evidence="4" id="KW-1185">Reference proteome</keyword>
<dbReference type="Proteomes" id="UP001244297">
    <property type="component" value="Unassembled WGS sequence"/>
</dbReference>
<accession>A0ABT8AU51</accession>
<feature type="chain" id="PRO_5047138530" description="Transmembrane protein" evidence="2">
    <location>
        <begin position="25"/>
        <end position="95"/>
    </location>
</feature>
<keyword evidence="1" id="KW-0812">Transmembrane</keyword>
<keyword evidence="2" id="KW-0732">Signal</keyword>
<dbReference type="RefSeq" id="WP_238292035.1">
    <property type="nucleotide sequence ID" value="NZ_BPQS01000049.1"/>
</dbReference>
<proteinExistence type="predicted"/>
<evidence type="ECO:0000256" key="2">
    <source>
        <dbReference type="SAM" id="SignalP"/>
    </source>
</evidence>
<keyword evidence="1" id="KW-1133">Transmembrane helix</keyword>
<organism evidence="3 4">
    <name type="scientific">Methylobacterium longum</name>
    <dbReference type="NCBI Taxonomy" id="767694"/>
    <lineage>
        <taxon>Bacteria</taxon>
        <taxon>Pseudomonadati</taxon>
        <taxon>Pseudomonadota</taxon>
        <taxon>Alphaproteobacteria</taxon>
        <taxon>Hyphomicrobiales</taxon>
        <taxon>Methylobacteriaceae</taxon>
        <taxon>Methylobacterium</taxon>
    </lineage>
</organism>
<evidence type="ECO:0000313" key="3">
    <source>
        <dbReference type="EMBL" id="MDN3573378.1"/>
    </source>
</evidence>
<sequence>MRKFALISALTLSLGAIGATGAQAQGYGYGYGGHHGGYARNYDRGYGGRRDFGYRRHRGLSTGAAVGLGLAGAAAGAAAAGAFDRGGPGYYGRGY</sequence>
<reference evidence="4" key="1">
    <citation type="journal article" date="2019" name="Int. J. Syst. Evol. Microbiol.">
        <title>The Global Catalogue of Microorganisms (GCM) 10K type strain sequencing project: providing services to taxonomists for standard genome sequencing and annotation.</title>
        <authorList>
            <consortium name="The Broad Institute Genomics Platform"/>
            <consortium name="The Broad Institute Genome Sequencing Center for Infectious Disease"/>
            <person name="Wu L."/>
            <person name="Ma J."/>
        </authorList>
    </citation>
    <scope>NUCLEOTIDE SEQUENCE [LARGE SCALE GENOMIC DNA]</scope>
    <source>
        <strain evidence="4">CECT 7806</strain>
    </source>
</reference>
<evidence type="ECO:0000313" key="4">
    <source>
        <dbReference type="Proteomes" id="UP001244297"/>
    </source>
</evidence>
<gene>
    <name evidence="3" type="ORF">QWZ18_22495</name>
</gene>
<name>A0ABT8AU51_9HYPH</name>
<evidence type="ECO:0008006" key="5">
    <source>
        <dbReference type="Google" id="ProtNLM"/>
    </source>
</evidence>
<feature type="signal peptide" evidence="2">
    <location>
        <begin position="1"/>
        <end position="24"/>
    </location>
</feature>
<protein>
    <recommendedName>
        <fullName evidence="5">Transmembrane protein</fullName>
    </recommendedName>
</protein>